<dbReference type="AlphaFoldDB" id="A0A0A9F9Q5"/>
<accession>A0A0A9F9Q5</accession>
<dbReference type="EMBL" id="GBRH01188131">
    <property type="protein sequence ID" value="JAE09765.1"/>
    <property type="molecule type" value="Transcribed_RNA"/>
</dbReference>
<proteinExistence type="predicted"/>
<evidence type="ECO:0000313" key="1">
    <source>
        <dbReference type="EMBL" id="JAE09765.1"/>
    </source>
</evidence>
<reference evidence="1" key="2">
    <citation type="journal article" date="2015" name="Data Brief">
        <title>Shoot transcriptome of the giant reed, Arundo donax.</title>
        <authorList>
            <person name="Barrero R.A."/>
            <person name="Guerrero F.D."/>
            <person name="Moolhuijzen P."/>
            <person name="Goolsby J.A."/>
            <person name="Tidwell J."/>
            <person name="Bellgard S.E."/>
            <person name="Bellgard M.I."/>
        </authorList>
    </citation>
    <scope>NUCLEOTIDE SEQUENCE</scope>
    <source>
        <tissue evidence="1">Shoot tissue taken approximately 20 cm above the soil surface</tissue>
    </source>
</reference>
<reference evidence="1" key="1">
    <citation type="submission" date="2014-09" db="EMBL/GenBank/DDBJ databases">
        <authorList>
            <person name="Magalhaes I.L.F."/>
            <person name="Oliveira U."/>
            <person name="Santos F.R."/>
            <person name="Vidigal T.H.D.A."/>
            <person name="Brescovit A.D."/>
            <person name="Santos A.J."/>
        </authorList>
    </citation>
    <scope>NUCLEOTIDE SEQUENCE</scope>
    <source>
        <tissue evidence="1">Shoot tissue taken approximately 20 cm above the soil surface</tissue>
    </source>
</reference>
<sequence length="39" mass="4623">MKLPTRKGLTIRSSPEIRVKYYTSQNNKREIVLLTLFDL</sequence>
<name>A0A0A9F9Q5_ARUDO</name>
<organism evidence="1">
    <name type="scientific">Arundo donax</name>
    <name type="common">Giant reed</name>
    <name type="synonym">Donax arundinaceus</name>
    <dbReference type="NCBI Taxonomy" id="35708"/>
    <lineage>
        <taxon>Eukaryota</taxon>
        <taxon>Viridiplantae</taxon>
        <taxon>Streptophyta</taxon>
        <taxon>Embryophyta</taxon>
        <taxon>Tracheophyta</taxon>
        <taxon>Spermatophyta</taxon>
        <taxon>Magnoliopsida</taxon>
        <taxon>Liliopsida</taxon>
        <taxon>Poales</taxon>
        <taxon>Poaceae</taxon>
        <taxon>PACMAD clade</taxon>
        <taxon>Arundinoideae</taxon>
        <taxon>Arundineae</taxon>
        <taxon>Arundo</taxon>
    </lineage>
</organism>
<protein>
    <submittedName>
        <fullName evidence="1">Uncharacterized protein</fullName>
    </submittedName>
</protein>